<dbReference type="InterPro" id="IPR016192">
    <property type="entry name" value="APOBEC/CMP_deaminase_Zn-bd"/>
</dbReference>
<dbReference type="PANTHER" id="PTHR11079:SF202">
    <property type="entry name" value="TRNA-SPECIFIC ADENOSINE DEAMINASE"/>
    <property type="match status" value="1"/>
</dbReference>
<gene>
    <name evidence="8 10" type="primary">tadA</name>
    <name evidence="10" type="ORF">IOQ59_04425</name>
</gene>
<dbReference type="CDD" id="cd01285">
    <property type="entry name" value="nucleoside_deaminase"/>
    <property type="match status" value="1"/>
</dbReference>
<feature type="binding site" evidence="8">
    <location>
        <position position="89"/>
    </location>
    <ligand>
        <name>Zn(2+)</name>
        <dbReference type="ChEBI" id="CHEBI:29105"/>
        <note>catalytic</note>
    </ligand>
</feature>
<dbReference type="RefSeq" id="WP_193952051.1">
    <property type="nucleotide sequence ID" value="NZ_JADEYS010000003.1"/>
</dbReference>
<dbReference type="PROSITE" id="PS00903">
    <property type="entry name" value="CYT_DCMP_DEAMINASES_1"/>
    <property type="match status" value="1"/>
</dbReference>
<dbReference type="EMBL" id="JADEYS010000003">
    <property type="protein sequence ID" value="MBE9396503.1"/>
    <property type="molecule type" value="Genomic_DNA"/>
</dbReference>
<dbReference type="InterPro" id="IPR028883">
    <property type="entry name" value="tRNA_aden_deaminase"/>
</dbReference>
<comment type="subunit">
    <text evidence="2 8">Homodimer.</text>
</comment>
<comment type="similarity">
    <text evidence="1">Belongs to the cytidine and deoxycytidylate deaminase family. ADAT2 subfamily.</text>
</comment>
<comment type="function">
    <text evidence="8">Catalyzes the deamination of adenosine to inosine at the wobble position 34 of tRNA(Arg2).</text>
</comment>
<evidence type="ECO:0000256" key="7">
    <source>
        <dbReference type="ARBA" id="ARBA00048045"/>
    </source>
</evidence>
<evidence type="ECO:0000256" key="4">
    <source>
        <dbReference type="ARBA" id="ARBA00022723"/>
    </source>
</evidence>
<dbReference type="GO" id="GO:0008270">
    <property type="term" value="F:zinc ion binding"/>
    <property type="evidence" value="ECO:0007669"/>
    <property type="project" value="UniProtKB-UniRule"/>
</dbReference>
<dbReference type="SUPFAM" id="SSF53927">
    <property type="entry name" value="Cytidine deaminase-like"/>
    <property type="match status" value="1"/>
</dbReference>
<keyword evidence="4 8" id="KW-0479">Metal-binding</keyword>
<evidence type="ECO:0000256" key="2">
    <source>
        <dbReference type="ARBA" id="ARBA00011738"/>
    </source>
</evidence>
<dbReference type="InterPro" id="IPR002125">
    <property type="entry name" value="CMP_dCMP_dom"/>
</dbReference>
<keyword evidence="5 8" id="KW-0378">Hydrolase</keyword>
<evidence type="ECO:0000256" key="3">
    <source>
        <dbReference type="ARBA" id="ARBA00022694"/>
    </source>
</evidence>
<sequence>MTDEMQAQQDNHWMQCALALAERAADAGEVPVGAVVVLDNQVIGEGWNQPISSHDPTAHAEVLALRDAAHKVGNYRLVEADLYVTIEPCTMCAGAMVHARVRRVVYGASEPKSGVVESNGRLLEQPWMNHRVEVTAGVLADQCSERISLFFKQRRAEKKAAKQAARKSLSPDEG</sequence>
<proteinExistence type="inferred from homology"/>
<name>A0A8J7FFT1_9GAMM</name>
<evidence type="ECO:0000256" key="6">
    <source>
        <dbReference type="ARBA" id="ARBA00022833"/>
    </source>
</evidence>
<evidence type="ECO:0000256" key="8">
    <source>
        <dbReference type="HAMAP-Rule" id="MF_00972"/>
    </source>
</evidence>
<dbReference type="EC" id="3.5.4.33" evidence="8"/>
<keyword evidence="6 8" id="KW-0862">Zinc</keyword>
<evidence type="ECO:0000256" key="5">
    <source>
        <dbReference type="ARBA" id="ARBA00022801"/>
    </source>
</evidence>
<dbReference type="NCBIfam" id="NF008113">
    <property type="entry name" value="PRK10860.1"/>
    <property type="match status" value="1"/>
</dbReference>
<dbReference type="PROSITE" id="PS51747">
    <property type="entry name" value="CYT_DCMP_DEAMINASES_2"/>
    <property type="match status" value="1"/>
</dbReference>
<evidence type="ECO:0000256" key="1">
    <source>
        <dbReference type="ARBA" id="ARBA00010669"/>
    </source>
</evidence>
<dbReference type="Proteomes" id="UP000640333">
    <property type="component" value="Unassembled WGS sequence"/>
</dbReference>
<dbReference type="HAMAP" id="MF_00972">
    <property type="entry name" value="tRNA_aden_deaminase"/>
    <property type="match status" value="1"/>
</dbReference>
<keyword evidence="11" id="KW-1185">Reference proteome</keyword>
<organism evidence="10 11">
    <name type="scientific">Pontibacterium sinense</name>
    <dbReference type="NCBI Taxonomy" id="2781979"/>
    <lineage>
        <taxon>Bacteria</taxon>
        <taxon>Pseudomonadati</taxon>
        <taxon>Pseudomonadota</taxon>
        <taxon>Gammaproteobacteria</taxon>
        <taxon>Oceanospirillales</taxon>
        <taxon>Oceanospirillaceae</taxon>
        <taxon>Pontibacterium</taxon>
    </lineage>
</organism>
<protein>
    <recommendedName>
        <fullName evidence="8">tRNA-specific adenosine deaminase</fullName>
        <ecNumber evidence="8">3.5.4.33</ecNumber>
    </recommendedName>
</protein>
<comment type="catalytic activity">
    <reaction evidence="7 8">
        <text>adenosine(34) in tRNA + H2O + H(+) = inosine(34) in tRNA + NH4(+)</text>
        <dbReference type="Rhea" id="RHEA:43168"/>
        <dbReference type="Rhea" id="RHEA-COMP:10373"/>
        <dbReference type="Rhea" id="RHEA-COMP:10374"/>
        <dbReference type="ChEBI" id="CHEBI:15377"/>
        <dbReference type="ChEBI" id="CHEBI:15378"/>
        <dbReference type="ChEBI" id="CHEBI:28938"/>
        <dbReference type="ChEBI" id="CHEBI:74411"/>
        <dbReference type="ChEBI" id="CHEBI:82852"/>
        <dbReference type="EC" id="3.5.4.33"/>
    </reaction>
</comment>
<reference evidence="10" key="1">
    <citation type="submission" date="2020-10" db="EMBL/GenBank/DDBJ databases">
        <title>Bacterium isolated from coastal waters sediment.</title>
        <authorList>
            <person name="Chen R.-J."/>
            <person name="Lu D.-C."/>
            <person name="Zhu K.-L."/>
            <person name="Du Z.-J."/>
        </authorList>
    </citation>
    <scope>NUCLEOTIDE SEQUENCE</scope>
    <source>
        <strain evidence="10">N1Y112</strain>
    </source>
</reference>
<feature type="binding site" evidence="8">
    <location>
        <position position="92"/>
    </location>
    <ligand>
        <name>Zn(2+)</name>
        <dbReference type="ChEBI" id="CHEBI:29105"/>
        <note>catalytic</note>
    </ligand>
</feature>
<accession>A0A8J7FFT1</accession>
<dbReference type="AlphaFoldDB" id="A0A8J7FFT1"/>
<dbReference type="PANTHER" id="PTHR11079">
    <property type="entry name" value="CYTOSINE DEAMINASE FAMILY MEMBER"/>
    <property type="match status" value="1"/>
</dbReference>
<comment type="cofactor">
    <cofactor evidence="8">
        <name>Zn(2+)</name>
        <dbReference type="ChEBI" id="CHEBI:29105"/>
    </cofactor>
    <text evidence="8">Binds 1 zinc ion per subunit.</text>
</comment>
<evidence type="ECO:0000313" key="11">
    <source>
        <dbReference type="Proteomes" id="UP000640333"/>
    </source>
</evidence>
<dbReference type="GO" id="GO:0052717">
    <property type="term" value="F:tRNA-specific adenosine-34 deaminase activity"/>
    <property type="evidence" value="ECO:0007669"/>
    <property type="project" value="UniProtKB-UniRule"/>
</dbReference>
<feature type="binding site" evidence="8">
    <location>
        <position position="59"/>
    </location>
    <ligand>
        <name>Zn(2+)</name>
        <dbReference type="ChEBI" id="CHEBI:29105"/>
        <note>catalytic</note>
    </ligand>
</feature>
<evidence type="ECO:0000259" key="9">
    <source>
        <dbReference type="PROSITE" id="PS51747"/>
    </source>
</evidence>
<feature type="active site" description="Proton donor" evidence="8">
    <location>
        <position position="61"/>
    </location>
</feature>
<comment type="caution">
    <text evidence="10">The sequence shown here is derived from an EMBL/GenBank/DDBJ whole genome shotgun (WGS) entry which is preliminary data.</text>
</comment>
<keyword evidence="3 8" id="KW-0819">tRNA processing</keyword>
<feature type="domain" description="CMP/dCMP-type deaminase" evidence="9">
    <location>
        <begin position="8"/>
        <end position="117"/>
    </location>
</feature>
<dbReference type="InterPro" id="IPR016193">
    <property type="entry name" value="Cytidine_deaminase-like"/>
</dbReference>
<dbReference type="Pfam" id="PF00383">
    <property type="entry name" value="dCMP_cyt_deam_1"/>
    <property type="match status" value="1"/>
</dbReference>
<dbReference type="Gene3D" id="3.40.140.10">
    <property type="entry name" value="Cytidine Deaminase, domain 2"/>
    <property type="match status" value="1"/>
</dbReference>
<dbReference type="GO" id="GO:0002100">
    <property type="term" value="P:tRNA wobble adenosine to inosine editing"/>
    <property type="evidence" value="ECO:0007669"/>
    <property type="project" value="UniProtKB-UniRule"/>
</dbReference>
<dbReference type="FunFam" id="3.40.140.10:FF:000005">
    <property type="entry name" value="tRNA-specific adenosine deaminase"/>
    <property type="match status" value="1"/>
</dbReference>
<evidence type="ECO:0000313" key="10">
    <source>
        <dbReference type="EMBL" id="MBE9396503.1"/>
    </source>
</evidence>